<dbReference type="Pfam" id="PF13456">
    <property type="entry name" value="RVT_3"/>
    <property type="match status" value="1"/>
</dbReference>
<dbReference type="InterPro" id="IPR052929">
    <property type="entry name" value="RNase_H-like_EbsB-rel"/>
</dbReference>
<dbReference type="InterPro" id="IPR012337">
    <property type="entry name" value="RNaseH-like_sf"/>
</dbReference>
<dbReference type="SUPFAM" id="SSF53098">
    <property type="entry name" value="Ribonuclease H-like"/>
    <property type="match status" value="1"/>
</dbReference>
<dbReference type="PANTHER" id="PTHR47074:SF11">
    <property type="entry name" value="REVERSE TRANSCRIPTASE-LIKE PROTEIN"/>
    <property type="match status" value="1"/>
</dbReference>
<dbReference type="GO" id="GO:0004523">
    <property type="term" value="F:RNA-DNA hybrid ribonuclease activity"/>
    <property type="evidence" value="ECO:0007669"/>
    <property type="project" value="InterPro"/>
</dbReference>
<dbReference type="GO" id="GO:0003676">
    <property type="term" value="F:nucleic acid binding"/>
    <property type="evidence" value="ECO:0007669"/>
    <property type="project" value="InterPro"/>
</dbReference>
<dbReference type="AlphaFoldDB" id="A0AAW2VL60"/>
<protein>
    <submittedName>
        <fullName evidence="2">ABC transporter I family member 10</fullName>
    </submittedName>
</protein>
<dbReference type="InterPro" id="IPR036397">
    <property type="entry name" value="RNaseH_sf"/>
</dbReference>
<dbReference type="Gene3D" id="3.30.420.10">
    <property type="entry name" value="Ribonuclease H-like superfamily/Ribonuclease H"/>
    <property type="match status" value="1"/>
</dbReference>
<name>A0AAW2VL60_SESRA</name>
<feature type="domain" description="RNase H type-1" evidence="1">
    <location>
        <begin position="187"/>
        <end position="255"/>
    </location>
</feature>
<sequence length="261" mass="29316">MFNITNDEITSRAAKALDAVGMYEYLQWWSETRVAIAGALAEACKVLLLDELAVVLSMKMIREPNDDIPFTFLQCTFARQTWAMSDLPWTVISNWTGDTLKWICHASEQLTTEDFEKFLVICWTIWRGRNRLGMENMTTTPHETVAIASSFLSAFREANATQLRQQKQNRLGASKWSLPPVGTIKINFDGAVLQKGCEAGIGGVARDSNGSILAWFSYKLQRRVDGEIAKALAATEAADLARKFKWNNVWIEGDCLNPLIN</sequence>
<dbReference type="PANTHER" id="PTHR47074">
    <property type="entry name" value="BNAC02G40300D PROTEIN"/>
    <property type="match status" value="1"/>
</dbReference>
<dbReference type="EMBL" id="JACGWJ010000003">
    <property type="protein sequence ID" value="KAL0430294.1"/>
    <property type="molecule type" value="Genomic_DNA"/>
</dbReference>
<comment type="caution">
    <text evidence="2">The sequence shown here is derived from an EMBL/GenBank/DDBJ whole genome shotgun (WGS) entry which is preliminary data.</text>
</comment>
<gene>
    <name evidence="2" type="ORF">Sradi_0655400</name>
</gene>
<evidence type="ECO:0000259" key="1">
    <source>
        <dbReference type="Pfam" id="PF13456"/>
    </source>
</evidence>
<accession>A0AAW2VL60</accession>
<dbReference type="InterPro" id="IPR002156">
    <property type="entry name" value="RNaseH_domain"/>
</dbReference>
<proteinExistence type="predicted"/>
<evidence type="ECO:0000313" key="2">
    <source>
        <dbReference type="EMBL" id="KAL0430294.1"/>
    </source>
</evidence>
<organism evidence="2">
    <name type="scientific">Sesamum radiatum</name>
    <name type="common">Black benniseed</name>
    <dbReference type="NCBI Taxonomy" id="300843"/>
    <lineage>
        <taxon>Eukaryota</taxon>
        <taxon>Viridiplantae</taxon>
        <taxon>Streptophyta</taxon>
        <taxon>Embryophyta</taxon>
        <taxon>Tracheophyta</taxon>
        <taxon>Spermatophyta</taxon>
        <taxon>Magnoliopsida</taxon>
        <taxon>eudicotyledons</taxon>
        <taxon>Gunneridae</taxon>
        <taxon>Pentapetalae</taxon>
        <taxon>asterids</taxon>
        <taxon>lamiids</taxon>
        <taxon>Lamiales</taxon>
        <taxon>Pedaliaceae</taxon>
        <taxon>Sesamum</taxon>
    </lineage>
</organism>
<reference evidence="2" key="2">
    <citation type="journal article" date="2024" name="Plant">
        <title>Genomic evolution and insights into agronomic trait innovations of Sesamum species.</title>
        <authorList>
            <person name="Miao H."/>
            <person name="Wang L."/>
            <person name="Qu L."/>
            <person name="Liu H."/>
            <person name="Sun Y."/>
            <person name="Le M."/>
            <person name="Wang Q."/>
            <person name="Wei S."/>
            <person name="Zheng Y."/>
            <person name="Lin W."/>
            <person name="Duan Y."/>
            <person name="Cao H."/>
            <person name="Xiong S."/>
            <person name="Wang X."/>
            <person name="Wei L."/>
            <person name="Li C."/>
            <person name="Ma Q."/>
            <person name="Ju M."/>
            <person name="Zhao R."/>
            <person name="Li G."/>
            <person name="Mu C."/>
            <person name="Tian Q."/>
            <person name="Mei H."/>
            <person name="Zhang T."/>
            <person name="Gao T."/>
            <person name="Zhang H."/>
        </authorList>
    </citation>
    <scope>NUCLEOTIDE SEQUENCE</scope>
    <source>
        <strain evidence="2">G02</strain>
    </source>
</reference>
<reference evidence="2" key="1">
    <citation type="submission" date="2020-06" db="EMBL/GenBank/DDBJ databases">
        <authorList>
            <person name="Li T."/>
            <person name="Hu X."/>
            <person name="Zhang T."/>
            <person name="Song X."/>
            <person name="Zhang H."/>
            <person name="Dai N."/>
            <person name="Sheng W."/>
            <person name="Hou X."/>
            <person name="Wei L."/>
        </authorList>
    </citation>
    <scope>NUCLEOTIDE SEQUENCE</scope>
    <source>
        <strain evidence="2">G02</strain>
        <tissue evidence="2">Leaf</tissue>
    </source>
</reference>